<dbReference type="PROSITE" id="PS51384">
    <property type="entry name" value="FAD_FR"/>
    <property type="match status" value="1"/>
</dbReference>
<dbReference type="EMBL" id="LHPG02000008">
    <property type="protein sequence ID" value="PRW56790.1"/>
    <property type="molecule type" value="Genomic_DNA"/>
</dbReference>
<keyword evidence="3" id="KW-1185">Reference proteome</keyword>
<dbReference type="AlphaFoldDB" id="A0A2P6TRV2"/>
<dbReference type="PANTHER" id="PTHR47215">
    <property type="match status" value="1"/>
</dbReference>
<dbReference type="STRING" id="3076.A0A2P6TRV2"/>
<dbReference type="Pfam" id="PF00175">
    <property type="entry name" value="NAD_binding_1"/>
    <property type="match status" value="1"/>
</dbReference>
<organism evidence="2 3">
    <name type="scientific">Chlorella sorokiniana</name>
    <name type="common">Freshwater green alga</name>
    <dbReference type="NCBI Taxonomy" id="3076"/>
    <lineage>
        <taxon>Eukaryota</taxon>
        <taxon>Viridiplantae</taxon>
        <taxon>Chlorophyta</taxon>
        <taxon>core chlorophytes</taxon>
        <taxon>Trebouxiophyceae</taxon>
        <taxon>Chlorellales</taxon>
        <taxon>Chlorellaceae</taxon>
        <taxon>Chlorella clade</taxon>
        <taxon>Chlorella</taxon>
    </lineage>
</organism>
<dbReference type="OrthoDB" id="1856718at2759"/>
<reference evidence="2 3" key="1">
    <citation type="journal article" date="2018" name="Plant J.">
        <title>Genome sequences of Chlorella sorokiniana UTEX 1602 and Micractinium conductrix SAG 241.80: implications to maltose excretion by a green alga.</title>
        <authorList>
            <person name="Arriola M.B."/>
            <person name="Velmurugan N."/>
            <person name="Zhang Y."/>
            <person name="Plunkett M.H."/>
            <person name="Hondzo H."/>
            <person name="Barney B.M."/>
        </authorList>
    </citation>
    <scope>NUCLEOTIDE SEQUENCE [LARGE SCALE GENOMIC DNA]</scope>
    <source>
        <strain evidence="3">UTEX 1602</strain>
    </source>
</reference>
<gene>
    <name evidence="2" type="ORF">C2E21_4721</name>
</gene>
<name>A0A2P6TRV2_CHLSO</name>
<dbReference type="SUPFAM" id="SSF63380">
    <property type="entry name" value="Riboflavin synthase domain-like"/>
    <property type="match status" value="1"/>
</dbReference>
<dbReference type="SUPFAM" id="SSF52343">
    <property type="entry name" value="Ferredoxin reductase-like, C-terminal NADP-linked domain"/>
    <property type="match status" value="1"/>
</dbReference>
<proteinExistence type="predicted"/>
<accession>A0A2P6TRV2</accession>
<evidence type="ECO:0000313" key="3">
    <source>
        <dbReference type="Proteomes" id="UP000239899"/>
    </source>
</evidence>
<dbReference type="InterPro" id="IPR039261">
    <property type="entry name" value="FNR_nucleotide-bd"/>
</dbReference>
<protein>
    <recommendedName>
        <fullName evidence="1">FAD-binding FR-type domain-containing protein</fullName>
    </recommendedName>
</protein>
<dbReference type="Gene3D" id="2.40.30.10">
    <property type="entry name" value="Translation factors"/>
    <property type="match status" value="1"/>
</dbReference>
<comment type="caution">
    <text evidence="2">The sequence shown here is derived from an EMBL/GenBank/DDBJ whole genome shotgun (WGS) entry which is preliminary data.</text>
</comment>
<feature type="domain" description="FAD-binding FR-type" evidence="1">
    <location>
        <begin position="64"/>
        <end position="167"/>
    </location>
</feature>
<dbReference type="Gene3D" id="3.40.50.80">
    <property type="entry name" value="Nucleotide-binding domain of ferredoxin-NADP reductase (FNR) module"/>
    <property type="match status" value="1"/>
</dbReference>
<dbReference type="GO" id="GO:0016491">
    <property type="term" value="F:oxidoreductase activity"/>
    <property type="evidence" value="ECO:0007669"/>
    <property type="project" value="InterPro"/>
</dbReference>
<dbReference type="Proteomes" id="UP000239899">
    <property type="component" value="Unassembled WGS sequence"/>
</dbReference>
<dbReference type="InterPro" id="IPR001433">
    <property type="entry name" value="OxRdtase_FAD/NAD-bd"/>
</dbReference>
<evidence type="ECO:0000313" key="2">
    <source>
        <dbReference type="EMBL" id="PRW56790.1"/>
    </source>
</evidence>
<dbReference type="InterPro" id="IPR017927">
    <property type="entry name" value="FAD-bd_FR_type"/>
</dbReference>
<sequence length="295" mass="30535">MTAIALSRMPAVAARPAQAARAARAAVVPAAAAFTARRPAASRRQLARQRGGSLLVYANWGAPVEFAAGKVLENEREAEGPLQRLKVQIGGAASAYTKAGQFIQAKTSEDGKPGFFAIASPPGADKENGTVELLIKSQPGATAEQLCAAASGSSLLVSAPMGKGFPVDSIPPSDVHTVLIFATGSGISPIKALIESGALQADKRREVRLYYGVRSPAHQAFAASIPAWEAAGVKVHTVFSEQGQGYVQDAFAKDNGVSDWAGVAAVLCGQKEMAGAITELLTGKGVPKERILTNF</sequence>
<dbReference type="PANTHER" id="PTHR47215:SF1">
    <property type="entry name" value="F9L1.8 PROTEIN"/>
    <property type="match status" value="1"/>
</dbReference>
<dbReference type="CDD" id="cd00322">
    <property type="entry name" value="FNR_like"/>
    <property type="match status" value="1"/>
</dbReference>
<dbReference type="InterPro" id="IPR017938">
    <property type="entry name" value="Riboflavin_synthase-like_b-brl"/>
</dbReference>
<evidence type="ECO:0000259" key="1">
    <source>
        <dbReference type="PROSITE" id="PS51384"/>
    </source>
</evidence>